<sequence>MTVAGGTPVTAVACPLFDLRGGGAETQGSWG</sequence>
<evidence type="ECO:0000313" key="1">
    <source>
        <dbReference type="EMBL" id="MBB3172428.1"/>
    </source>
</evidence>
<dbReference type="Proteomes" id="UP000557688">
    <property type="component" value="Unassembled WGS sequence"/>
</dbReference>
<protein>
    <submittedName>
        <fullName evidence="1">Uncharacterized protein</fullName>
    </submittedName>
</protein>
<comment type="caution">
    <text evidence="1">The sequence shown here is derived from an EMBL/GenBank/DDBJ whole genome shotgun (WGS) entry which is preliminary data.</text>
</comment>
<gene>
    <name evidence="1" type="ORF">FHR90_000234</name>
</gene>
<evidence type="ECO:0000313" key="2">
    <source>
        <dbReference type="Proteomes" id="UP000557688"/>
    </source>
</evidence>
<dbReference type="EMBL" id="JACHXV010000001">
    <property type="protein sequence ID" value="MBB3172428.1"/>
    <property type="molecule type" value="Genomic_DNA"/>
</dbReference>
<accession>A0A839UQG6</accession>
<organism evidence="1 2">
    <name type="scientific">Endobacter medicaginis</name>
    <dbReference type="NCBI Taxonomy" id="1181271"/>
    <lineage>
        <taxon>Bacteria</taxon>
        <taxon>Pseudomonadati</taxon>
        <taxon>Pseudomonadota</taxon>
        <taxon>Alphaproteobacteria</taxon>
        <taxon>Acetobacterales</taxon>
        <taxon>Acetobacteraceae</taxon>
        <taxon>Endobacter</taxon>
    </lineage>
</organism>
<dbReference type="AlphaFoldDB" id="A0A839UQG6"/>
<keyword evidence="2" id="KW-1185">Reference proteome</keyword>
<proteinExistence type="predicted"/>
<reference evidence="1 2" key="1">
    <citation type="submission" date="2020-08" db="EMBL/GenBank/DDBJ databases">
        <title>Genomic Encyclopedia of Type Strains, Phase III (KMG-III): the genomes of soil and plant-associated and newly described type strains.</title>
        <authorList>
            <person name="Whitman W."/>
        </authorList>
    </citation>
    <scope>NUCLEOTIDE SEQUENCE [LARGE SCALE GENOMIC DNA]</scope>
    <source>
        <strain evidence="1 2">CECT 8088</strain>
    </source>
</reference>
<name>A0A839UQG6_9PROT</name>